<evidence type="ECO:0000256" key="5">
    <source>
        <dbReference type="ARBA" id="ARBA00022723"/>
    </source>
</evidence>
<dbReference type="Pfam" id="PF13912">
    <property type="entry name" value="zf-C2H2_6"/>
    <property type="match status" value="1"/>
</dbReference>
<dbReference type="Gene3D" id="3.30.160.60">
    <property type="entry name" value="Classic Zinc Finger"/>
    <property type="match status" value="10"/>
</dbReference>
<gene>
    <name evidence="17" type="primary">Nfu_g_1_000828</name>
</gene>
<dbReference type="FunFam" id="3.30.160.60:FF:001498">
    <property type="entry name" value="Zinc finger protein 404"/>
    <property type="match status" value="1"/>
</dbReference>
<keyword evidence="7 14" id="KW-0863">Zinc-finger</keyword>
<dbReference type="SUPFAM" id="SSF57667">
    <property type="entry name" value="beta-beta-alpha zinc fingers"/>
    <property type="match status" value="6"/>
</dbReference>
<dbReference type="SMART" id="SM00355">
    <property type="entry name" value="ZnF_C2H2"/>
    <property type="match status" value="10"/>
</dbReference>
<evidence type="ECO:0000256" key="4">
    <source>
        <dbReference type="ARBA" id="ARBA00022499"/>
    </source>
</evidence>
<feature type="domain" description="C2H2-type" evidence="16">
    <location>
        <begin position="397"/>
        <end position="424"/>
    </location>
</feature>
<dbReference type="FunFam" id="3.30.160.60:FF:000966">
    <property type="entry name" value="ZFP90 zinc finger protein"/>
    <property type="match status" value="1"/>
</dbReference>
<evidence type="ECO:0000259" key="16">
    <source>
        <dbReference type="PROSITE" id="PS50157"/>
    </source>
</evidence>
<reference evidence="17" key="1">
    <citation type="submission" date="2016-05" db="EMBL/GenBank/DDBJ databases">
        <authorList>
            <person name="Lavstsen T."/>
            <person name="Jespersen J.S."/>
        </authorList>
    </citation>
    <scope>NUCLEOTIDE SEQUENCE</scope>
    <source>
        <tissue evidence="17">Brain</tissue>
    </source>
</reference>
<protein>
    <recommendedName>
        <fullName evidence="16">C2H2-type domain-containing protein</fullName>
    </recommendedName>
</protein>
<evidence type="ECO:0000256" key="7">
    <source>
        <dbReference type="ARBA" id="ARBA00022771"/>
    </source>
</evidence>
<evidence type="ECO:0000256" key="6">
    <source>
        <dbReference type="ARBA" id="ARBA00022737"/>
    </source>
</evidence>
<dbReference type="PANTHER" id="PTHR24393:SF15">
    <property type="entry name" value="IP01243P-RELATED"/>
    <property type="match status" value="1"/>
</dbReference>
<evidence type="ECO:0000256" key="12">
    <source>
        <dbReference type="ARBA" id="ARBA00023163"/>
    </source>
</evidence>
<evidence type="ECO:0000256" key="9">
    <source>
        <dbReference type="ARBA" id="ARBA00022843"/>
    </source>
</evidence>
<evidence type="ECO:0000313" key="17">
    <source>
        <dbReference type="EMBL" id="SBS16366.1"/>
    </source>
</evidence>
<feature type="domain" description="C2H2-type" evidence="16">
    <location>
        <begin position="201"/>
        <end position="228"/>
    </location>
</feature>
<dbReference type="FunFam" id="3.30.160.60:FF:002343">
    <property type="entry name" value="Zinc finger protein 33A"/>
    <property type="match status" value="1"/>
</dbReference>
<dbReference type="InterPro" id="IPR036236">
    <property type="entry name" value="Znf_C2H2_sf"/>
</dbReference>
<dbReference type="InterPro" id="IPR013087">
    <property type="entry name" value="Znf_C2H2_type"/>
</dbReference>
<dbReference type="FunFam" id="3.30.160.60:FF:000690">
    <property type="entry name" value="Zinc finger protein 354C"/>
    <property type="match status" value="1"/>
</dbReference>
<comment type="function">
    <text evidence="1">May be involved in transcriptional regulation.</text>
</comment>
<dbReference type="FunFam" id="3.30.160.60:FF:000701">
    <property type="entry name" value="Zinc finger and BTB domain containing 40"/>
    <property type="match status" value="1"/>
</dbReference>
<feature type="domain" description="C2H2-type" evidence="16">
    <location>
        <begin position="229"/>
        <end position="256"/>
    </location>
</feature>
<evidence type="ECO:0000256" key="3">
    <source>
        <dbReference type="ARBA" id="ARBA00006991"/>
    </source>
</evidence>
<dbReference type="GO" id="GO:0008270">
    <property type="term" value="F:zinc ion binding"/>
    <property type="evidence" value="ECO:0007669"/>
    <property type="project" value="UniProtKB-KW"/>
</dbReference>
<dbReference type="GO" id="GO:0000978">
    <property type="term" value="F:RNA polymerase II cis-regulatory region sequence-specific DNA binding"/>
    <property type="evidence" value="ECO:0007669"/>
    <property type="project" value="TreeGrafter"/>
</dbReference>
<feature type="domain" description="C2H2-type" evidence="16">
    <location>
        <begin position="425"/>
        <end position="452"/>
    </location>
</feature>
<keyword evidence="10" id="KW-0805">Transcription regulation</keyword>
<feature type="domain" description="C2H2-type" evidence="16">
    <location>
        <begin position="285"/>
        <end position="312"/>
    </location>
</feature>
<feature type="domain" description="C2H2-type" evidence="16">
    <location>
        <begin position="369"/>
        <end position="396"/>
    </location>
</feature>
<feature type="region of interest" description="Disordered" evidence="15">
    <location>
        <begin position="492"/>
        <end position="520"/>
    </location>
</feature>
<dbReference type="FunFam" id="3.30.160.60:FF:001485">
    <property type="entry name" value="Krueppel-related zinc finger protein"/>
    <property type="match status" value="1"/>
</dbReference>
<evidence type="ECO:0000256" key="2">
    <source>
        <dbReference type="ARBA" id="ARBA00004123"/>
    </source>
</evidence>
<dbReference type="FunFam" id="3.30.160.60:FF:001480">
    <property type="entry name" value="Si:cabz01071911.3"/>
    <property type="match status" value="1"/>
</dbReference>
<dbReference type="EMBL" id="HAEI01013897">
    <property type="protein sequence ID" value="SBS16366.1"/>
    <property type="molecule type" value="Transcribed_RNA"/>
</dbReference>
<evidence type="ECO:0000256" key="11">
    <source>
        <dbReference type="ARBA" id="ARBA00023125"/>
    </source>
</evidence>
<evidence type="ECO:0000256" key="10">
    <source>
        <dbReference type="ARBA" id="ARBA00023015"/>
    </source>
</evidence>
<dbReference type="GO" id="GO:0005634">
    <property type="term" value="C:nucleus"/>
    <property type="evidence" value="ECO:0007669"/>
    <property type="project" value="UniProtKB-SubCell"/>
</dbReference>
<evidence type="ECO:0000256" key="8">
    <source>
        <dbReference type="ARBA" id="ARBA00022833"/>
    </source>
</evidence>
<comment type="subcellular location">
    <subcellularLocation>
        <location evidence="2">Nucleus</location>
    </subcellularLocation>
</comment>
<dbReference type="GO" id="GO:0001228">
    <property type="term" value="F:DNA-binding transcription activator activity, RNA polymerase II-specific"/>
    <property type="evidence" value="ECO:0007669"/>
    <property type="project" value="TreeGrafter"/>
</dbReference>
<sequence>MSFSAAMHTQLAAVMEALVHAAVAELKKLVEDSSVFRSGDHGQQHPQADTLEAESREKMVQFASIMETLGNEALGKILNIVDDVRLAVELHVGRNSKRPQTSVLNILSNANVAELEHSYGFRNQSCDAGQQAQAQVEESVREAPFIPAVTVKDECGNIDLGAIAERAHIESAPPPSGLQQSVTEISAPPDCNQQQTSCKLLSCLVCGKSFSSQSNLKSHQLIHTGEKPFACSVCGRSFRQRQSMQSHMRTHTGERPFECLECGKCFSKQAQLKTHAIIHTGEKPYGCDVCGRRFNLLQNLHRHAITHTGERVFICSVCGKGFTRAVTLKSHQLIHTGQKPFECEDCPKSFRHAVNLRNHQRIHSGARPFSCDLCGKTFRQAVNLKIHCRIHTGERPFACRECGKTFSQQSSLISHRRTHSTDKPFPCSSCDKRFNNANSLKLHVRIHTGEKPYMCGLCNRTFTDKSTLRRHTQIHNSDAPWKTHLVVLEGNVEEKKSPSKEKADPEKKRTTTKGSDNVPDVSVLAPATSSAAVDAGTTQTETTVVSSESITLPSGWASQGTIALVSHGGITLFHSDDPAGIQPMVAANGTGARIISLGSTIPVPFSIPVPASQPVTVSSEGPSTSLSSLSIPVSDGMLASVTDISTVSTSSVIEAAASQTILASPVENTTITQTSASDYNVVIIDDRIIQKQTSVVQSEEQNETAGDSSVEPKSSADQQMV</sequence>
<dbReference type="PANTHER" id="PTHR24393">
    <property type="entry name" value="ZINC FINGER PROTEIN"/>
    <property type="match status" value="1"/>
</dbReference>
<keyword evidence="13" id="KW-0539">Nucleus</keyword>
<evidence type="ECO:0000256" key="14">
    <source>
        <dbReference type="PROSITE-ProRule" id="PRU00042"/>
    </source>
</evidence>
<dbReference type="FunFam" id="3.30.160.60:FF:000710">
    <property type="entry name" value="Zinc finger protein 768"/>
    <property type="match status" value="1"/>
</dbReference>
<reference evidence="17" key="2">
    <citation type="submission" date="2016-06" db="EMBL/GenBank/DDBJ databases">
        <title>The genome of a short-lived fish provides insights into sex chromosome evolution and the genetic control of aging.</title>
        <authorList>
            <person name="Reichwald K."/>
            <person name="Felder M."/>
            <person name="Petzold A."/>
            <person name="Koch P."/>
            <person name="Groth M."/>
            <person name="Platzer M."/>
        </authorList>
    </citation>
    <scope>NUCLEOTIDE SEQUENCE</scope>
    <source>
        <tissue evidence="17">Brain</tissue>
    </source>
</reference>
<feature type="region of interest" description="Disordered" evidence="15">
    <location>
        <begin position="694"/>
        <end position="721"/>
    </location>
</feature>
<accession>A0A1A8SDF5</accession>
<feature type="compositionally biased region" description="Basic and acidic residues" evidence="15">
    <location>
        <begin position="492"/>
        <end position="509"/>
    </location>
</feature>
<proteinExistence type="inferred from homology"/>
<keyword evidence="4" id="KW-1017">Isopeptide bond</keyword>
<dbReference type="Pfam" id="PF00096">
    <property type="entry name" value="zf-C2H2"/>
    <property type="match status" value="9"/>
</dbReference>
<feature type="domain" description="C2H2-type" evidence="16">
    <location>
        <begin position="453"/>
        <end position="480"/>
    </location>
</feature>
<keyword evidence="9" id="KW-0832">Ubl conjugation</keyword>
<dbReference type="AlphaFoldDB" id="A0A1A8SDF5"/>
<comment type="similarity">
    <text evidence="3">Belongs to the krueppel C2H2-type zinc-finger protein family.</text>
</comment>
<dbReference type="PROSITE" id="PS00028">
    <property type="entry name" value="ZINC_FINGER_C2H2_1"/>
    <property type="match status" value="10"/>
</dbReference>
<dbReference type="PROSITE" id="PS50157">
    <property type="entry name" value="ZINC_FINGER_C2H2_2"/>
    <property type="match status" value="10"/>
</dbReference>
<feature type="domain" description="C2H2-type" evidence="16">
    <location>
        <begin position="313"/>
        <end position="340"/>
    </location>
</feature>
<evidence type="ECO:0000256" key="1">
    <source>
        <dbReference type="ARBA" id="ARBA00003767"/>
    </source>
</evidence>
<keyword evidence="8" id="KW-0862">Zinc</keyword>
<keyword evidence="5" id="KW-0479">Metal-binding</keyword>
<dbReference type="FunFam" id="3.30.160.60:FF:000624">
    <property type="entry name" value="zinc finger protein 697"/>
    <property type="match status" value="1"/>
</dbReference>
<feature type="domain" description="C2H2-type" evidence="16">
    <location>
        <begin position="341"/>
        <end position="368"/>
    </location>
</feature>
<name>A0A1A8SDF5_9TELE</name>
<evidence type="ECO:0000256" key="15">
    <source>
        <dbReference type="SAM" id="MobiDB-lite"/>
    </source>
</evidence>
<dbReference type="FunFam" id="3.30.160.60:FF:000490">
    <property type="entry name" value="Zinc finger protein 605"/>
    <property type="match status" value="1"/>
</dbReference>
<organism evidence="17">
    <name type="scientific">Nothobranchius rachovii</name>
    <name type="common">bluefin notho</name>
    <dbReference type="NCBI Taxonomy" id="451742"/>
    <lineage>
        <taxon>Eukaryota</taxon>
        <taxon>Metazoa</taxon>
        <taxon>Chordata</taxon>
        <taxon>Craniata</taxon>
        <taxon>Vertebrata</taxon>
        <taxon>Euteleostomi</taxon>
        <taxon>Actinopterygii</taxon>
        <taxon>Neopterygii</taxon>
        <taxon>Teleostei</taxon>
        <taxon>Neoteleostei</taxon>
        <taxon>Acanthomorphata</taxon>
        <taxon>Ovalentaria</taxon>
        <taxon>Atherinomorphae</taxon>
        <taxon>Cyprinodontiformes</taxon>
        <taxon>Nothobranchiidae</taxon>
        <taxon>Nothobranchius</taxon>
    </lineage>
</organism>
<keyword evidence="11" id="KW-0238">DNA-binding</keyword>
<keyword evidence="6" id="KW-0677">Repeat</keyword>
<keyword evidence="12" id="KW-0804">Transcription</keyword>
<feature type="domain" description="C2H2-type" evidence="16">
    <location>
        <begin position="257"/>
        <end position="284"/>
    </location>
</feature>
<evidence type="ECO:0000256" key="13">
    <source>
        <dbReference type="ARBA" id="ARBA00023242"/>
    </source>
</evidence>